<organism evidence="2 3">
    <name type="scientific">Pirellula staleyi (strain ATCC 27377 / DSM 6068 / ICPB 4128)</name>
    <name type="common">Pirella staleyi</name>
    <dbReference type="NCBI Taxonomy" id="530564"/>
    <lineage>
        <taxon>Bacteria</taxon>
        <taxon>Pseudomonadati</taxon>
        <taxon>Planctomycetota</taxon>
        <taxon>Planctomycetia</taxon>
        <taxon>Pirellulales</taxon>
        <taxon>Pirellulaceae</taxon>
        <taxon>Pirellula</taxon>
    </lineage>
</organism>
<dbReference type="KEGG" id="psl:Psta_3887"/>
<evidence type="ECO:0000256" key="1">
    <source>
        <dbReference type="SAM" id="SignalP"/>
    </source>
</evidence>
<dbReference type="Proteomes" id="UP000001887">
    <property type="component" value="Chromosome"/>
</dbReference>
<dbReference type="EMBL" id="CP001848">
    <property type="protein sequence ID" value="ADB18542.1"/>
    <property type="molecule type" value="Genomic_DNA"/>
</dbReference>
<dbReference type="HOGENOM" id="CLU_1823560_0_0_0"/>
<sequence length="141" mass="15059" precursor="true">MNFSCHFSRCARFVLACCLASLVLVGCGGSSDIVKPRGKLLVAGSPYDQKTSDPLMVIFYPVGTAVEDTYPAIINDDGTFEVIGRDGDGIPPGKYAVSIEPQRDNLKTAVAVLPTYKGRQSSLVVEITADHAEVPPIEVTQ</sequence>
<name>D2R157_PIRSD</name>
<keyword evidence="3" id="KW-1185">Reference proteome</keyword>
<dbReference type="STRING" id="530564.Psta_3887"/>
<evidence type="ECO:0000313" key="3">
    <source>
        <dbReference type="Proteomes" id="UP000001887"/>
    </source>
</evidence>
<dbReference type="AlphaFoldDB" id="D2R157"/>
<gene>
    <name evidence="2" type="ordered locus">Psta_3887</name>
</gene>
<accession>D2R157</accession>
<dbReference type="eggNOG" id="ENOG502ZDWB">
    <property type="taxonomic scope" value="Bacteria"/>
</dbReference>
<proteinExistence type="predicted"/>
<evidence type="ECO:0008006" key="4">
    <source>
        <dbReference type="Google" id="ProtNLM"/>
    </source>
</evidence>
<feature type="signal peptide" evidence="1">
    <location>
        <begin position="1"/>
        <end position="26"/>
    </location>
</feature>
<evidence type="ECO:0000313" key="2">
    <source>
        <dbReference type="EMBL" id="ADB18542.1"/>
    </source>
</evidence>
<feature type="chain" id="PRO_5003035969" description="Carboxypeptidase regulatory-like domain-containing protein" evidence="1">
    <location>
        <begin position="27"/>
        <end position="141"/>
    </location>
</feature>
<keyword evidence="1" id="KW-0732">Signal</keyword>
<reference evidence="2 3" key="1">
    <citation type="journal article" date="2009" name="Stand. Genomic Sci.">
        <title>Complete genome sequence of Pirellula staleyi type strain (ATCC 27377).</title>
        <authorList>
            <person name="Clum A."/>
            <person name="Tindall B.J."/>
            <person name="Sikorski J."/>
            <person name="Ivanova N."/>
            <person name="Mavrommatis K."/>
            <person name="Lucas S."/>
            <person name="Glavina del Rio T."/>
            <person name="Nolan M."/>
            <person name="Chen F."/>
            <person name="Tice H."/>
            <person name="Pitluck S."/>
            <person name="Cheng J.F."/>
            <person name="Chertkov O."/>
            <person name="Brettin T."/>
            <person name="Han C."/>
            <person name="Detter J.C."/>
            <person name="Kuske C."/>
            <person name="Bruce D."/>
            <person name="Goodwin L."/>
            <person name="Ovchinikova G."/>
            <person name="Pati A."/>
            <person name="Mikhailova N."/>
            <person name="Chen A."/>
            <person name="Palaniappan K."/>
            <person name="Land M."/>
            <person name="Hauser L."/>
            <person name="Chang Y.J."/>
            <person name="Jeffries C.D."/>
            <person name="Chain P."/>
            <person name="Rohde M."/>
            <person name="Goker M."/>
            <person name="Bristow J."/>
            <person name="Eisen J.A."/>
            <person name="Markowitz V."/>
            <person name="Hugenholtz P."/>
            <person name="Kyrpides N.C."/>
            <person name="Klenk H.P."/>
            <person name="Lapidus A."/>
        </authorList>
    </citation>
    <scope>NUCLEOTIDE SEQUENCE [LARGE SCALE GENOMIC DNA]</scope>
    <source>
        <strain evidence="3">ATCC 27377 / DSM 6068 / ICPB 4128</strain>
    </source>
</reference>
<protein>
    <recommendedName>
        <fullName evidence="4">Carboxypeptidase regulatory-like domain-containing protein</fullName>
    </recommendedName>
</protein>